<proteinExistence type="predicted"/>
<evidence type="ECO:0000313" key="3">
    <source>
        <dbReference type="Proteomes" id="UP000318478"/>
    </source>
</evidence>
<reference evidence="2 3" key="1">
    <citation type="submission" date="2019-02" db="EMBL/GenBank/DDBJ databases">
        <title>Deep-cultivation of Planctomycetes and their phenomic and genomic characterization uncovers novel biology.</title>
        <authorList>
            <person name="Wiegand S."/>
            <person name="Jogler M."/>
            <person name="Boedeker C."/>
            <person name="Pinto D."/>
            <person name="Vollmers J."/>
            <person name="Rivas-Marin E."/>
            <person name="Kohn T."/>
            <person name="Peeters S.H."/>
            <person name="Heuer A."/>
            <person name="Rast P."/>
            <person name="Oberbeckmann S."/>
            <person name="Bunk B."/>
            <person name="Jeske O."/>
            <person name="Meyerdierks A."/>
            <person name="Storesund J.E."/>
            <person name="Kallscheuer N."/>
            <person name="Luecker S."/>
            <person name="Lage O.M."/>
            <person name="Pohl T."/>
            <person name="Merkel B.J."/>
            <person name="Hornburger P."/>
            <person name="Mueller R.-W."/>
            <person name="Bruemmer F."/>
            <person name="Labrenz M."/>
            <person name="Spormann A.M."/>
            <person name="Op Den Camp H."/>
            <person name="Overmann J."/>
            <person name="Amann R."/>
            <person name="Jetten M.S.M."/>
            <person name="Mascher T."/>
            <person name="Medema M.H."/>
            <person name="Devos D.P."/>
            <person name="Kaster A.-K."/>
            <person name="Ovreas L."/>
            <person name="Rohde M."/>
            <person name="Galperin M.Y."/>
            <person name="Jogler C."/>
        </authorList>
    </citation>
    <scope>NUCLEOTIDE SEQUENCE [LARGE SCALE GENOMIC DNA]</scope>
    <source>
        <strain evidence="2 3">Pla123a</strain>
    </source>
</reference>
<protein>
    <submittedName>
        <fullName evidence="2">Uncharacterized protein</fullName>
    </submittedName>
</protein>
<dbReference type="Proteomes" id="UP000318478">
    <property type="component" value="Unassembled WGS sequence"/>
</dbReference>
<dbReference type="RefSeq" id="WP_146584642.1">
    <property type="nucleotide sequence ID" value="NZ_SJPO01000002.1"/>
</dbReference>
<accession>A0A5C5YTK8</accession>
<keyword evidence="3" id="KW-1185">Reference proteome</keyword>
<gene>
    <name evidence="2" type="ORF">Pla123a_10890</name>
</gene>
<dbReference type="EMBL" id="SJPO01000002">
    <property type="protein sequence ID" value="TWT78298.1"/>
    <property type="molecule type" value="Genomic_DNA"/>
</dbReference>
<organism evidence="2 3">
    <name type="scientific">Posidoniimonas polymericola</name>
    <dbReference type="NCBI Taxonomy" id="2528002"/>
    <lineage>
        <taxon>Bacteria</taxon>
        <taxon>Pseudomonadati</taxon>
        <taxon>Planctomycetota</taxon>
        <taxon>Planctomycetia</taxon>
        <taxon>Pirellulales</taxon>
        <taxon>Lacipirellulaceae</taxon>
        <taxon>Posidoniimonas</taxon>
    </lineage>
</organism>
<sequence length="277" mass="29489">MKFRTATASVLLICCTTGCLSVCNNAYRTLIKEPKQFSWRRDRCESRTLYAAWASDAWAEQRASGVECRSADFVLGFQEGFVEFCYAGGTGEPPPVPPRPYWNSLNRVAPLNKGAYEWFDGYRLGARIAREGGYRDQAVVPASASLCSKGGAIEGGAGCPCNTGGDDAIAPRAPYPGDLEPVPAMPIDATAPDALLLPMLDGSTSPLSPHAVSPAAFGRKNPSAVVVDAPRGEAAEPVGPSHEAVPNYSATAPSQRSLHRDVVPPSASRRFGNDFLR</sequence>
<evidence type="ECO:0000313" key="2">
    <source>
        <dbReference type="EMBL" id="TWT78298.1"/>
    </source>
</evidence>
<evidence type="ECO:0000256" key="1">
    <source>
        <dbReference type="SAM" id="MobiDB-lite"/>
    </source>
</evidence>
<dbReference type="OrthoDB" id="215737at2"/>
<feature type="region of interest" description="Disordered" evidence="1">
    <location>
        <begin position="232"/>
        <end position="277"/>
    </location>
</feature>
<name>A0A5C5YTK8_9BACT</name>
<dbReference type="AlphaFoldDB" id="A0A5C5YTK8"/>
<comment type="caution">
    <text evidence="2">The sequence shown here is derived from an EMBL/GenBank/DDBJ whole genome shotgun (WGS) entry which is preliminary data.</text>
</comment>